<comment type="similarity">
    <text evidence="2">Belongs to the bacterial solute-binding protein 1 family.</text>
</comment>
<proteinExistence type="inferred from homology"/>
<dbReference type="InterPro" id="IPR050490">
    <property type="entry name" value="Bact_solute-bd_prot1"/>
</dbReference>
<evidence type="ECO:0000256" key="1">
    <source>
        <dbReference type="ARBA" id="ARBA00004418"/>
    </source>
</evidence>
<evidence type="ECO:0000256" key="3">
    <source>
        <dbReference type="SAM" id="SignalP"/>
    </source>
</evidence>
<comment type="subcellular location">
    <subcellularLocation>
        <location evidence="1">Periplasm</location>
    </subcellularLocation>
</comment>
<dbReference type="PANTHER" id="PTHR43649:SF12">
    <property type="entry name" value="DIACETYLCHITOBIOSE BINDING PROTEIN DASA"/>
    <property type="match status" value="1"/>
</dbReference>
<feature type="chain" id="PRO_5041268589" evidence="3">
    <location>
        <begin position="27"/>
        <end position="416"/>
    </location>
</feature>
<dbReference type="Pfam" id="PF01547">
    <property type="entry name" value="SBP_bac_1"/>
    <property type="match status" value="1"/>
</dbReference>
<dbReference type="RefSeq" id="WP_264712071.1">
    <property type="nucleotide sequence ID" value="NZ_JAPDNT010000001.1"/>
</dbReference>
<dbReference type="SUPFAM" id="SSF53850">
    <property type="entry name" value="Periplasmic binding protein-like II"/>
    <property type="match status" value="1"/>
</dbReference>
<keyword evidence="3" id="KW-0732">Signal</keyword>
<organism evidence="4 5">
    <name type="scientific">Limobrevibacterium gyesilva</name>
    <dbReference type="NCBI Taxonomy" id="2991712"/>
    <lineage>
        <taxon>Bacteria</taxon>
        <taxon>Pseudomonadati</taxon>
        <taxon>Pseudomonadota</taxon>
        <taxon>Alphaproteobacteria</taxon>
        <taxon>Acetobacterales</taxon>
        <taxon>Acetobacteraceae</taxon>
        <taxon>Limobrevibacterium</taxon>
    </lineage>
</organism>
<accession>A0AA42CG57</accession>
<dbReference type="EMBL" id="JAPDNT010000001">
    <property type="protein sequence ID" value="MCW3473495.1"/>
    <property type="molecule type" value="Genomic_DNA"/>
</dbReference>
<feature type="signal peptide" evidence="3">
    <location>
        <begin position="1"/>
        <end position="26"/>
    </location>
</feature>
<sequence length="416" mass="44931">MGGKRIGRLVLAATAAWGLAASAARAGEITFWTWRQEDKAAYTELFNDFTKANPDIHVKFEAFAPENYATIVSAALAGGRGGDVLHVRAYGGLEQFAKAGYLMPLDPQTVPELANLPDDAKAAETLRADGKVYAVSFASQTLGLLINKDVFAKAGVQPPETWDQLLSVSRTLKDKGIIPIANGTATAWMDEVFTGIFTGPFLGTAFVQDILAGRATFEDPRYVAALGRLLELRDFLPPGYTGIDYATGQQLFLSGRAAMFAGGSFEIANFRKQNPKLALDFIAPPAPKAGEPRYVSKFYDGGYAVNAKAANKADATRLVRWMGTKEYGDKFSALLGNISPIKGVVIQDPLLAQVAKLNDVSMPYIMAVHFRYESPTGSELLQGAVQRMLAGNLTPQQVGAEVTQGIARYYVPFQKK</sequence>
<dbReference type="InterPro" id="IPR006059">
    <property type="entry name" value="SBP"/>
</dbReference>
<dbReference type="PANTHER" id="PTHR43649">
    <property type="entry name" value="ARABINOSE-BINDING PROTEIN-RELATED"/>
    <property type="match status" value="1"/>
</dbReference>
<keyword evidence="5" id="KW-1185">Reference proteome</keyword>
<dbReference type="AlphaFoldDB" id="A0AA42CG57"/>
<protein>
    <submittedName>
        <fullName evidence="4">Extracellular solute-binding protein</fullName>
    </submittedName>
</protein>
<reference evidence="4" key="1">
    <citation type="submission" date="2022-09" db="EMBL/GenBank/DDBJ databases">
        <title>Rhodovastum sp. nov. RN2-1 isolated from soil in Seongnam, South Korea.</title>
        <authorList>
            <person name="Le N.T."/>
        </authorList>
    </citation>
    <scope>NUCLEOTIDE SEQUENCE</scope>
    <source>
        <strain evidence="4">RN2-1</strain>
    </source>
</reference>
<dbReference type="Proteomes" id="UP001165679">
    <property type="component" value="Unassembled WGS sequence"/>
</dbReference>
<name>A0AA42CG57_9PROT</name>
<dbReference type="GO" id="GO:0042597">
    <property type="term" value="C:periplasmic space"/>
    <property type="evidence" value="ECO:0007669"/>
    <property type="project" value="UniProtKB-SubCell"/>
</dbReference>
<dbReference type="Gene3D" id="3.40.190.10">
    <property type="entry name" value="Periplasmic binding protein-like II"/>
    <property type="match status" value="2"/>
</dbReference>
<evidence type="ECO:0000313" key="5">
    <source>
        <dbReference type="Proteomes" id="UP001165679"/>
    </source>
</evidence>
<reference evidence="4" key="2">
    <citation type="submission" date="2022-10" db="EMBL/GenBank/DDBJ databases">
        <authorList>
            <person name="Trinh H.N."/>
        </authorList>
    </citation>
    <scope>NUCLEOTIDE SEQUENCE</scope>
    <source>
        <strain evidence="4">RN2-1</strain>
    </source>
</reference>
<comment type="caution">
    <text evidence="4">The sequence shown here is derived from an EMBL/GenBank/DDBJ whole genome shotgun (WGS) entry which is preliminary data.</text>
</comment>
<gene>
    <name evidence="4" type="ORF">OL599_02800</name>
</gene>
<evidence type="ECO:0000256" key="2">
    <source>
        <dbReference type="ARBA" id="ARBA00008520"/>
    </source>
</evidence>
<evidence type="ECO:0000313" key="4">
    <source>
        <dbReference type="EMBL" id="MCW3473495.1"/>
    </source>
</evidence>